<evidence type="ECO:0000256" key="1">
    <source>
        <dbReference type="SAM" id="MobiDB-lite"/>
    </source>
</evidence>
<accession>A0AAN7CCC9</accession>
<dbReference type="PANTHER" id="PTHR37540">
    <property type="entry name" value="TRANSCRIPTION FACTOR (ACR-2), PUTATIVE-RELATED-RELATED"/>
    <property type="match status" value="1"/>
</dbReference>
<name>A0AAN7CCC9_9PEZI</name>
<gene>
    <name evidence="2" type="ORF">C8A03DRAFT_43410</name>
</gene>
<evidence type="ECO:0000313" key="3">
    <source>
        <dbReference type="Proteomes" id="UP001303760"/>
    </source>
</evidence>
<evidence type="ECO:0000313" key="2">
    <source>
        <dbReference type="EMBL" id="KAK4238931.1"/>
    </source>
</evidence>
<comment type="caution">
    <text evidence="2">The sequence shown here is derived from an EMBL/GenBank/DDBJ whole genome shotgun (WGS) entry which is preliminary data.</text>
</comment>
<dbReference type="AlphaFoldDB" id="A0AAN7CCC9"/>
<proteinExistence type="predicted"/>
<reference evidence="2" key="1">
    <citation type="journal article" date="2023" name="Mol. Phylogenet. Evol.">
        <title>Genome-scale phylogeny and comparative genomics of the fungal order Sordariales.</title>
        <authorList>
            <person name="Hensen N."/>
            <person name="Bonometti L."/>
            <person name="Westerberg I."/>
            <person name="Brannstrom I.O."/>
            <person name="Guillou S."/>
            <person name="Cros-Aarteil S."/>
            <person name="Calhoun S."/>
            <person name="Haridas S."/>
            <person name="Kuo A."/>
            <person name="Mondo S."/>
            <person name="Pangilinan J."/>
            <person name="Riley R."/>
            <person name="LaButti K."/>
            <person name="Andreopoulos B."/>
            <person name="Lipzen A."/>
            <person name="Chen C."/>
            <person name="Yan M."/>
            <person name="Daum C."/>
            <person name="Ng V."/>
            <person name="Clum A."/>
            <person name="Steindorff A."/>
            <person name="Ohm R.A."/>
            <person name="Martin F."/>
            <person name="Silar P."/>
            <person name="Natvig D.O."/>
            <person name="Lalanne C."/>
            <person name="Gautier V."/>
            <person name="Ament-Velasquez S.L."/>
            <person name="Kruys A."/>
            <person name="Hutchinson M.I."/>
            <person name="Powell A.J."/>
            <person name="Barry K."/>
            <person name="Miller A.N."/>
            <person name="Grigoriev I.V."/>
            <person name="Debuchy R."/>
            <person name="Gladieux P."/>
            <person name="Hiltunen Thoren M."/>
            <person name="Johannesson H."/>
        </authorList>
    </citation>
    <scope>NUCLEOTIDE SEQUENCE</scope>
    <source>
        <strain evidence="2">CBS 532.94</strain>
    </source>
</reference>
<keyword evidence="3" id="KW-1185">Reference proteome</keyword>
<reference evidence="2" key="2">
    <citation type="submission" date="2023-05" db="EMBL/GenBank/DDBJ databases">
        <authorList>
            <consortium name="Lawrence Berkeley National Laboratory"/>
            <person name="Steindorff A."/>
            <person name="Hensen N."/>
            <person name="Bonometti L."/>
            <person name="Westerberg I."/>
            <person name="Brannstrom I.O."/>
            <person name="Guillou S."/>
            <person name="Cros-Aarteil S."/>
            <person name="Calhoun S."/>
            <person name="Haridas S."/>
            <person name="Kuo A."/>
            <person name="Mondo S."/>
            <person name="Pangilinan J."/>
            <person name="Riley R."/>
            <person name="Labutti K."/>
            <person name="Andreopoulos B."/>
            <person name="Lipzen A."/>
            <person name="Chen C."/>
            <person name="Yanf M."/>
            <person name="Daum C."/>
            <person name="Ng V."/>
            <person name="Clum A."/>
            <person name="Ohm R."/>
            <person name="Martin F."/>
            <person name="Silar P."/>
            <person name="Natvig D."/>
            <person name="Lalanne C."/>
            <person name="Gautier V."/>
            <person name="Ament-Velasquez S.L."/>
            <person name="Kruys A."/>
            <person name="Hutchinson M.I."/>
            <person name="Powell A.J."/>
            <person name="Barry K."/>
            <person name="Miller A.N."/>
            <person name="Grigoriev I.V."/>
            <person name="Debuchy R."/>
            <person name="Gladieux P."/>
            <person name="Thoren M.H."/>
            <person name="Johannesson H."/>
        </authorList>
    </citation>
    <scope>NUCLEOTIDE SEQUENCE</scope>
    <source>
        <strain evidence="2">CBS 532.94</strain>
    </source>
</reference>
<dbReference type="Proteomes" id="UP001303760">
    <property type="component" value="Unassembled WGS sequence"/>
</dbReference>
<dbReference type="EMBL" id="MU860079">
    <property type="protein sequence ID" value="KAK4238931.1"/>
    <property type="molecule type" value="Genomic_DNA"/>
</dbReference>
<protein>
    <submittedName>
        <fullName evidence="2">Uncharacterized protein</fullName>
    </submittedName>
</protein>
<organism evidence="2 3">
    <name type="scientific">Achaetomium macrosporum</name>
    <dbReference type="NCBI Taxonomy" id="79813"/>
    <lineage>
        <taxon>Eukaryota</taxon>
        <taxon>Fungi</taxon>
        <taxon>Dikarya</taxon>
        <taxon>Ascomycota</taxon>
        <taxon>Pezizomycotina</taxon>
        <taxon>Sordariomycetes</taxon>
        <taxon>Sordariomycetidae</taxon>
        <taxon>Sordariales</taxon>
        <taxon>Chaetomiaceae</taxon>
        <taxon>Achaetomium</taxon>
    </lineage>
</organism>
<sequence length="494" mass="55206">MRRWKSEVGAVEPKETPFIIVSTSSAELDPATRKQLRSFVMRGKNRKQNKRHERPAVGSWINGRQGHINGCSRETHKWVISQPLGIDLTTIPFVDDMKPYMLDLTHKWLTVLKQAMYPIEACVQPDDSTWLEFLAYDRAYLHSILCSAQAYFDFIREARLGEKAIHHLNLTLSNLRRNLADSKLATSDSTIFPPAAKQHMQGLYQLVSLRGGIAGLRHKTEVQAKVLRADLGIAINTSSKPLFFSDGISWDSYLFRDAGNSSTSNKPPSGTPARANANAEQNLLPDVQDIRLLNILADLQEFSQAANIASQTGRKIPADLFSETLVSAQYRLLALRDEEDTTKPRQGTEQEPESEAEGERVSGKATITTTASSRLLLLGMLAFTTTTFLQIKQMPTRYADLARRMRACLAGLSTTENSSAEVCRLGLWFVFVARISVLDGAEDEEAQVRAARGLLDALRLAGAERSEVRDVLRGYMWIDWVHSEGGKAFWGKLR</sequence>
<feature type="region of interest" description="Disordered" evidence="1">
    <location>
        <begin position="337"/>
        <end position="363"/>
    </location>
</feature>
<dbReference type="PANTHER" id="PTHR37540:SF5">
    <property type="entry name" value="TRANSCRIPTION FACTOR DOMAIN-CONTAINING PROTEIN"/>
    <property type="match status" value="1"/>
</dbReference>